<sequence length="678" mass="76726">MTEEQRRRLRAVKTFAQLISFLRDELDWPIDQGHDEDDLTFDWSDDLGLKDEERVGIKEIKQLRPLETGQPWGIFFVNFEKKHLPIVILRRILNALVLKKRASANRAQQAAWQQHDLLFISAYGQENERQLTFAHFSEPTSDFDPSKATLRVLGWDDDDTSLKLDYVADTLKAKLTWPSDTADLKDWRQRWSEAFELRHREVIDTAADLALRLADLAKRIRNRMLLVLPRESESGELRKLLKGFQAALIHDLNEARFADMYAQTITYGLFSAAVSRTVPGAGTAVHQGNVVDMVPVTNPFLREMLSSFLKAGGRRGKLDFDELGIQEVVDLLNDPKTHMDAVLRDFGNRTRGEDPVIHFYEEFLKAYDKQLKVQRGVFYTPQPVVSYIVRSVHELLQTEFGLVDGLADTTTWGEMLKKHPGLKLPPLTDEPGEKRTISPDEPFVQILDPATGTATFLVEVIDVIYRTLKANWKQQRLTVGQQQIAWNDYVPKHLLPRLHAFELMMAPYAIAHMKIGLKLAETGYRFGTEERARIYLTNALEPCVKQLPLIGFEALAHEAAAVNEIKRQKRFTVVIGNPPYAKSSGNRGEAAERLVRGYKDMVAGETNVQPLSDDYVKFIAYAQEASISSRSVVGMVTNIPCAVTIESSGRFGSSGSIGTVAPWRGWCGYLASSVRWPS</sequence>
<evidence type="ECO:0000313" key="8">
    <source>
        <dbReference type="Proteomes" id="UP000306324"/>
    </source>
</evidence>
<name>A0A5S4EKB5_9PROT</name>
<dbReference type="GO" id="GO:0006304">
    <property type="term" value="P:DNA modification"/>
    <property type="evidence" value="ECO:0007669"/>
    <property type="project" value="InterPro"/>
</dbReference>
<feature type="domain" description="Type II methyltransferase M.TaqI-like" evidence="6">
    <location>
        <begin position="550"/>
        <end position="624"/>
    </location>
</feature>
<gene>
    <name evidence="7" type="ORF">ACCUM_0609</name>
</gene>
<dbReference type="PROSITE" id="PS00092">
    <property type="entry name" value="N6_MTASE"/>
    <property type="match status" value="1"/>
</dbReference>
<dbReference type="PRINTS" id="PR00507">
    <property type="entry name" value="N12N6MTFRASE"/>
</dbReference>
<evidence type="ECO:0000259" key="6">
    <source>
        <dbReference type="Pfam" id="PF07669"/>
    </source>
</evidence>
<comment type="catalytic activity">
    <reaction evidence="5">
        <text>a 2'-deoxyadenosine in DNA + S-adenosyl-L-methionine = an N(6)-methyl-2'-deoxyadenosine in DNA + S-adenosyl-L-homocysteine + H(+)</text>
        <dbReference type="Rhea" id="RHEA:15197"/>
        <dbReference type="Rhea" id="RHEA-COMP:12418"/>
        <dbReference type="Rhea" id="RHEA-COMP:12419"/>
        <dbReference type="ChEBI" id="CHEBI:15378"/>
        <dbReference type="ChEBI" id="CHEBI:57856"/>
        <dbReference type="ChEBI" id="CHEBI:59789"/>
        <dbReference type="ChEBI" id="CHEBI:90615"/>
        <dbReference type="ChEBI" id="CHEBI:90616"/>
        <dbReference type="EC" id="2.1.1.72"/>
    </reaction>
</comment>
<organism evidence="7 8">
    <name type="scientific">Candidatus Accumulibacter phosphatis</name>
    <dbReference type="NCBI Taxonomy" id="327160"/>
    <lineage>
        <taxon>Bacteria</taxon>
        <taxon>Pseudomonadati</taxon>
        <taxon>Pseudomonadota</taxon>
        <taxon>Betaproteobacteria</taxon>
        <taxon>Candidatus Accumulibacter</taxon>
    </lineage>
</organism>
<dbReference type="Pfam" id="PF07669">
    <property type="entry name" value="Eco57I"/>
    <property type="match status" value="1"/>
</dbReference>
<dbReference type="PANTHER" id="PTHR33841:SF1">
    <property type="entry name" value="DNA METHYLTRANSFERASE A"/>
    <property type="match status" value="1"/>
</dbReference>
<proteinExistence type="predicted"/>
<protein>
    <recommendedName>
        <fullName evidence="1">site-specific DNA-methyltransferase (adenine-specific)</fullName>
        <ecNumber evidence="1">2.1.1.72</ecNumber>
    </recommendedName>
</protein>
<dbReference type="EMBL" id="SWAD01000078">
    <property type="protein sequence ID" value="TMQ75746.1"/>
    <property type="molecule type" value="Genomic_DNA"/>
</dbReference>
<evidence type="ECO:0000256" key="5">
    <source>
        <dbReference type="ARBA" id="ARBA00047942"/>
    </source>
</evidence>
<reference evidence="7 8" key="1">
    <citation type="submission" date="2019-04" db="EMBL/GenBank/DDBJ databases">
        <title>A novel phosphate-accumulating bacterium identified in bioreactor for phosphate removal from wastewater.</title>
        <authorList>
            <person name="Kotlyarov R.Y."/>
            <person name="Beletsky A.V."/>
            <person name="Kallistova A.Y."/>
            <person name="Dorofeev A.G."/>
            <person name="Nikolaev Y.Y."/>
            <person name="Pimenov N.V."/>
            <person name="Ravin N.V."/>
            <person name="Mardanov A.V."/>
        </authorList>
    </citation>
    <scope>NUCLEOTIDE SEQUENCE [LARGE SCALE GENOMIC DNA]</scope>
    <source>
        <strain evidence="7 8">Bin19</strain>
    </source>
</reference>
<dbReference type="InterPro" id="IPR029063">
    <property type="entry name" value="SAM-dependent_MTases_sf"/>
</dbReference>
<dbReference type="PANTHER" id="PTHR33841">
    <property type="entry name" value="DNA METHYLTRANSFERASE YEEA-RELATED"/>
    <property type="match status" value="1"/>
</dbReference>
<evidence type="ECO:0000256" key="1">
    <source>
        <dbReference type="ARBA" id="ARBA00011900"/>
    </source>
</evidence>
<evidence type="ECO:0000313" key="7">
    <source>
        <dbReference type="EMBL" id="TMQ75746.1"/>
    </source>
</evidence>
<dbReference type="InterPro" id="IPR050953">
    <property type="entry name" value="N4_N6_ade-DNA_methylase"/>
</dbReference>
<keyword evidence="8" id="KW-1185">Reference proteome</keyword>
<dbReference type="InterPro" id="IPR011639">
    <property type="entry name" value="MethylTrfase_TaqI-like_dom"/>
</dbReference>
<keyword evidence="2 7" id="KW-0489">Methyltransferase</keyword>
<evidence type="ECO:0000256" key="4">
    <source>
        <dbReference type="ARBA" id="ARBA00022691"/>
    </source>
</evidence>
<dbReference type="Gene3D" id="3.40.50.150">
    <property type="entry name" value="Vaccinia Virus protein VP39"/>
    <property type="match status" value="1"/>
</dbReference>
<dbReference type="InterPro" id="IPR002052">
    <property type="entry name" value="DNA_methylase_N6_adenine_CS"/>
</dbReference>
<accession>A0A5S4EKB5</accession>
<dbReference type="Proteomes" id="UP000306324">
    <property type="component" value="Unassembled WGS sequence"/>
</dbReference>
<comment type="caution">
    <text evidence="7">The sequence shown here is derived from an EMBL/GenBank/DDBJ whole genome shotgun (WGS) entry which is preliminary data.</text>
</comment>
<dbReference type="AlphaFoldDB" id="A0A5S4EKB5"/>
<dbReference type="EC" id="2.1.1.72" evidence="1"/>
<keyword evidence="4" id="KW-0949">S-adenosyl-L-methionine</keyword>
<evidence type="ECO:0000256" key="2">
    <source>
        <dbReference type="ARBA" id="ARBA00022603"/>
    </source>
</evidence>
<evidence type="ECO:0000256" key="3">
    <source>
        <dbReference type="ARBA" id="ARBA00022679"/>
    </source>
</evidence>
<dbReference type="GO" id="GO:0003676">
    <property type="term" value="F:nucleic acid binding"/>
    <property type="evidence" value="ECO:0007669"/>
    <property type="project" value="InterPro"/>
</dbReference>
<dbReference type="SUPFAM" id="SSF53335">
    <property type="entry name" value="S-adenosyl-L-methionine-dependent methyltransferases"/>
    <property type="match status" value="1"/>
</dbReference>
<dbReference type="GO" id="GO:0032259">
    <property type="term" value="P:methylation"/>
    <property type="evidence" value="ECO:0007669"/>
    <property type="project" value="UniProtKB-KW"/>
</dbReference>
<dbReference type="GO" id="GO:0009007">
    <property type="term" value="F:site-specific DNA-methyltransferase (adenine-specific) activity"/>
    <property type="evidence" value="ECO:0007669"/>
    <property type="project" value="UniProtKB-EC"/>
</dbReference>
<keyword evidence="3 7" id="KW-0808">Transferase</keyword>